<organism evidence="3 4">
    <name type="scientific">Mesocricetus auratus</name>
    <name type="common">Golden hamster</name>
    <dbReference type="NCBI Taxonomy" id="10036"/>
    <lineage>
        <taxon>Eukaryota</taxon>
        <taxon>Metazoa</taxon>
        <taxon>Chordata</taxon>
        <taxon>Craniata</taxon>
        <taxon>Vertebrata</taxon>
        <taxon>Euteleostomi</taxon>
        <taxon>Mammalia</taxon>
        <taxon>Eutheria</taxon>
        <taxon>Euarchontoglires</taxon>
        <taxon>Glires</taxon>
        <taxon>Rodentia</taxon>
        <taxon>Myomorpha</taxon>
        <taxon>Muroidea</taxon>
        <taxon>Cricetidae</taxon>
        <taxon>Cricetinae</taxon>
        <taxon>Mesocricetus</taxon>
    </lineage>
</organism>
<dbReference type="PANTHER" id="PTHR40386:SF1">
    <property type="entry name" value="SMALL INTEGRAL MEMBRANE PROTEIN 26"/>
    <property type="match status" value="1"/>
</dbReference>
<reference evidence="4" key="1">
    <citation type="submission" date="2025-08" db="UniProtKB">
        <authorList>
            <consortium name="RefSeq"/>
        </authorList>
    </citation>
    <scope>IDENTIFICATION</scope>
    <source>
        <tissue evidence="4">Liver</tissue>
    </source>
</reference>
<proteinExistence type="predicted"/>
<keyword evidence="2" id="KW-0472">Membrane</keyword>
<dbReference type="RefSeq" id="XP_040602362.1">
    <property type="nucleotide sequence ID" value="XM_040746428.1"/>
</dbReference>
<evidence type="ECO:0000256" key="1">
    <source>
        <dbReference type="SAM" id="MobiDB-lite"/>
    </source>
</evidence>
<dbReference type="InterPro" id="IPR038831">
    <property type="entry name" value="SMIM26"/>
</dbReference>
<protein>
    <submittedName>
        <fullName evidence="4">Small integral membrane protein 26</fullName>
    </submittedName>
</protein>
<feature type="transmembrane region" description="Helical" evidence="2">
    <location>
        <begin position="20"/>
        <end position="38"/>
    </location>
</feature>
<keyword evidence="2" id="KW-1133">Transmembrane helix</keyword>
<evidence type="ECO:0000313" key="4">
    <source>
        <dbReference type="RefSeq" id="XP_040602362.1"/>
    </source>
</evidence>
<dbReference type="GeneID" id="121140545"/>
<dbReference type="Proteomes" id="UP000886700">
    <property type="component" value="Unplaced"/>
</dbReference>
<evidence type="ECO:0000313" key="3">
    <source>
        <dbReference type="Proteomes" id="UP000886700"/>
    </source>
</evidence>
<dbReference type="PANTHER" id="PTHR40386">
    <property type="entry name" value="SMALL INTEGRAL MEMBRANE PROTEIN 26"/>
    <property type="match status" value="1"/>
</dbReference>
<gene>
    <name evidence="4" type="primary">Smim26</name>
</gene>
<name>A0ABM2XHX3_MESAU</name>
<feature type="region of interest" description="Disordered" evidence="1">
    <location>
        <begin position="43"/>
        <end position="70"/>
    </location>
</feature>
<evidence type="ECO:0000256" key="2">
    <source>
        <dbReference type="SAM" id="Phobius"/>
    </source>
</evidence>
<keyword evidence="3" id="KW-1185">Reference proteome</keyword>
<keyword evidence="2" id="KW-0812">Transmembrane</keyword>
<sequence>MTLPCGDMRPDQASQWYRRMSVVYAIGAWSVLGSAIFLTRKQKASGDGVEQKDGSRNEIPVSTSEVSDLEREINEPIEGSYVQTFAEYPEKSVPVTQRILDYLKSWTGGPGPES</sequence>
<accession>A0ABM2XHX3</accession>